<proteinExistence type="predicted"/>
<dbReference type="EMBL" id="BGPR01000172">
    <property type="protein sequence ID" value="GBM01655.1"/>
    <property type="molecule type" value="Genomic_DNA"/>
</dbReference>
<name>A0A4Y2CEB0_ARAVE</name>
<organism evidence="1 2">
    <name type="scientific">Araneus ventricosus</name>
    <name type="common">Orbweaver spider</name>
    <name type="synonym">Epeira ventricosa</name>
    <dbReference type="NCBI Taxonomy" id="182803"/>
    <lineage>
        <taxon>Eukaryota</taxon>
        <taxon>Metazoa</taxon>
        <taxon>Ecdysozoa</taxon>
        <taxon>Arthropoda</taxon>
        <taxon>Chelicerata</taxon>
        <taxon>Arachnida</taxon>
        <taxon>Araneae</taxon>
        <taxon>Araneomorphae</taxon>
        <taxon>Entelegynae</taxon>
        <taxon>Araneoidea</taxon>
        <taxon>Araneidae</taxon>
        <taxon>Araneus</taxon>
    </lineage>
</organism>
<protein>
    <submittedName>
        <fullName evidence="1">Uncharacterized protein</fullName>
    </submittedName>
</protein>
<comment type="caution">
    <text evidence="1">The sequence shown here is derived from an EMBL/GenBank/DDBJ whole genome shotgun (WGS) entry which is preliminary data.</text>
</comment>
<dbReference type="Proteomes" id="UP000499080">
    <property type="component" value="Unassembled WGS sequence"/>
</dbReference>
<accession>A0A4Y2CEB0</accession>
<evidence type="ECO:0000313" key="1">
    <source>
        <dbReference type="EMBL" id="GBM01655.1"/>
    </source>
</evidence>
<reference evidence="1 2" key="1">
    <citation type="journal article" date="2019" name="Sci. Rep.">
        <title>Orb-weaving spider Araneus ventricosus genome elucidates the spidroin gene catalogue.</title>
        <authorList>
            <person name="Kono N."/>
            <person name="Nakamura H."/>
            <person name="Ohtoshi R."/>
            <person name="Moran D.A.P."/>
            <person name="Shinohara A."/>
            <person name="Yoshida Y."/>
            <person name="Fujiwara M."/>
            <person name="Mori M."/>
            <person name="Tomita M."/>
            <person name="Arakawa K."/>
        </authorList>
    </citation>
    <scope>NUCLEOTIDE SEQUENCE [LARGE SCALE GENOMIC DNA]</scope>
</reference>
<keyword evidence="2" id="KW-1185">Reference proteome</keyword>
<sequence>MLFVEVDQRWPNMGPAFQPPVGYRKKPCSFVISSSSRFFPPFLQCFSFPPSNELRRRRVANIMQMSRKVGYRRGNDDDDVRGVSETSCSPMTIGKRTVIIHRLVSGQLQITSFD</sequence>
<gene>
    <name evidence="1" type="ORF">AVEN_271918_1</name>
</gene>
<evidence type="ECO:0000313" key="2">
    <source>
        <dbReference type="Proteomes" id="UP000499080"/>
    </source>
</evidence>
<dbReference type="AlphaFoldDB" id="A0A4Y2CEB0"/>